<keyword evidence="2" id="KW-1185">Reference proteome</keyword>
<dbReference type="GO" id="GO:0032259">
    <property type="term" value="P:methylation"/>
    <property type="evidence" value="ECO:0007669"/>
    <property type="project" value="UniProtKB-KW"/>
</dbReference>
<keyword evidence="1" id="KW-0489">Methyltransferase</keyword>
<dbReference type="CDD" id="cd02440">
    <property type="entry name" value="AdoMet_MTases"/>
    <property type="match status" value="1"/>
</dbReference>
<dbReference type="GO" id="GO:0008168">
    <property type="term" value="F:methyltransferase activity"/>
    <property type="evidence" value="ECO:0007669"/>
    <property type="project" value="UniProtKB-KW"/>
</dbReference>
<dbReference type="EMBL" id="JBHUIK010000008">
    <property type="protein sequence ID" value="MFD2216708.1"/>
    <property type="molecule type" value="Genomic_DNA"/>
</dbReference>
<dbReference type="Gene3D" id="3.40.50.150">
    <property type="entry name" value="Vaccinia Virus protein VP39"/>
    <property type="match status" value="1"/>
</dbReference>
<organism evidence="1 2">
    <name type="scientific">Metabacillus endolithicus</name>
    <dbReference type="NCBI Taxonomy" id="1535204"/>
    <lineage>
        <taxon>Bacteria</taxon>
        <taxon>Bacillati</taxon>
        <taxon>Bacillota</taxon>
        <taxon>Bacilli</taxon>
        <taxon>Bacillales</taxon>
        <taxon>Bacillaceae</taxon>
        <taxon>Metabacillus</taxon>
    </lineage>
</organism>
<dbReference type="RefSeq" id="WP_247339398.1">
    <property type="nucleotide sequence ID" value="NZ_CP095550.1"/>
</dbReference>
<dbReference type="SUPFAM" id="SSF53335">
    <property type="entry name" value="S-adenosyl-L-methionine-dependent methyltransferases"/>
    <property type="match status" value="1"/>
</dbReference>
<dbReference type="Proteomes" id="UP001597318">
    <property type="component" value="Unassembled WGS sequence"/>
</dbReference>
<evidence type="ECO:0000313" key="2">
    <source>
        <dbReference type="Proteomes" id="UP001597318"/>
    </source>
</evidence>
<gene>
    <name evidence="1" type="ORF">ACFSKK_23815</name>
</gene>
<accession>A0ABW5C398</accession>
<reference evidence="2" key="1">
    <citation type="journal article" date="2019" name="Int. J. Syst. Evol. Microbiol.">
        <title>The Global Catalogue of Microorganisms (GCM) 10K type strain sequencing project: providing services to taxonomists for standard genome sequencing and annotation.</title>
        <authorList>
            <consortium name="The Broad Institute Genomics Platform"/>
            <consortium name="The Broad Institute Genome Sequencing Center for Infectious Disease"/>
            <person name="Wu L."/>
            <person name="Ma J."/>
        </authorList>
    </citation>
    <scope>NUCLEOTIDE SEQUENCE [LARGE SCALE GENOMIC DNA]</scope>
    <source>
        <strain evidence="2">CGMCC 1.15474</strain>
    </source>
</reference>
<name>A0ABW5C398_9BACI</name>
<protein>
    <submittedName>
        <fullName evidence="1">SAM-dependent methyltransferase</fullName>
    </submittedName>
</protein>
<dbReference type="InterPro" id="IPR029063">
    <property type="entry name" value="SAM-dependent_MTases_sf"/>
</dbReference>
<proteinExistence type="predicted"/>
<evidence type="ECO:0000313" key="1">
    <source>
        <dbReference type="EMBL" id="MFD2216708.1"/>
    </source>
</evidence>
<keyword evidence="1" id="KW-0808">Transferase</keyword>
<sequence>MEEKDYEHLLNICTSGDQKGFHKSFHYHRYEPTPYNGLKQLFSQYQLQSNDRIVDFGCGKGRLPFYVHYLFGSSVAGVEMNKDFYEMAVKNRSCYLKKTKKNGNNIIFHNCLAEHYPVKQADNIFYFFNPFSIQIFMKVMNNIMYSFEKCERHLEVILYYAAEEYIYYLENQTAFSLKQEIKINGLYEQNQNERFLIYEL</sequence>
<comment type="caution">
    <text evidence="1">The sequence shown here is derived from an EMBL/GenBank/DDBJ whole genome shotgun (WGS) entry which is preliminary data.</text>
</comment>